<dbReference type="EMBL" id="BK016121">
    <property type="protein sequence ID" value="DAF96825.1"/>
    <property type="molecule type" value="Genomic_DNA"/>
</dbReference>
<accession>A0A8S5UQQ0</accession>
<name>A0A8S5UQQ0_9CAUD</name>
<proteinExistence type="predicted"/>
<protein>
    <submittedName>
        <fullName evidence="1">MPN family protein</fullName>
    </submittedName>
</protein>
<sequence length="392" mass="45277">MAYNKNLEVKKIKYPELTIQDVKIKVIISETLERQIRYLCDKISTLEWSGPLFYEVEGDIDDPENMVITCKEVLPLDKGTSTYTSFSTNEKLPTKWMEIGTDHKIGLIHSHNKMATFFSGTDMDELHENAANHNFYLSLIVNNNLDTTCKLCYLTDNKIVRKAKNKDGKNFKTTHNSQTLIIYDCDVVFQRDLQPLSEDFINQVEEIMKTPEPVYTTYRVQNNIASTGYSKATKSTNNARNVDFYDGWDNDYYPVNQKSEPTPITADDYADYSKIVTGDIFEVDVEYFLQELLSMVGTYTIGGVEDAITDIANMKISQVELENKLLENIHSTYARNFSENVEPYSYKTKKAVFEFCLEILLDCDNFYPINSAESKYISYIQDFFMLMLDKLK</sequence>
<reference evidence="1" key="1">
    <citation type="journal article" date="2021" name="Proc. Natl. Acad. Sci. U.S.A.">
        <title>A Catalog of Tens of Thousands of Viruses from Human Metagenomes Reveals Hidden Associations with Chronic Diseases.</title>
        <authorList>
            <person name="Tisza M.J."/>
            <person name="Buck C.B."/>
        </authorList>
    </citation>
    <scope>NUCLEOTIDE SEQUENCE</scope>
    <source>
        <strain evidence="1">CtQyH19</strain>
    </source>
</reference>
<dbReference type="Gene3D" id="3.40.140.10">
    <property type="entry name" value="Cytidine Deaminase, domain 2"/>
    <property type="match status" value="1"/>
</dbReference>
<evidence type="ECO:0000313" key="1">
    <source>
        <dbReference type="EMBL" id="DAF96825.1"/>
    </source>
</evidence>
<organism evidence="1">
    <name type="scientific">Podoviridae sp. ctQyH19</name>
    <dbReference type="NCBI Taxonomy" id="2825249"/>
    <lineage>
        <taxon>Viruses</taxon>
        <taxon>Duplodnaviria</taxon>
        <taxon>Heunggongvirae</taxon>
        <taxon>Uroviricota</taxon>
        <taxon>Caudoviricetes</taxon>
    </lineage>
</organism>